<dbReference type="PIRSF" id="PIRSF029202">
    <property type="entry name" value="UCP029202"/>
    <property type="match status" value="1"/>
</dbReference>
<name>A0A6N6VMQ6_9BACT</name>
<dbReference type="AlphaFoldDB" id="A0A6N6VMQ6"/>
<protein>
    <submittedName>
        <fullName evidence="1">DUF2184 domain-containing protein</fullName>
    </submittedName>
</protein>
<dbReference type="InterPro" id="IPR020049">
    <property type="entry name" value="Major_capsid-like"/>
</dbReference>
<organism evidence="1 2">
    <name type="scientific">Silvanigrella paludirubra</name>
    <dbReference type="NCBI Taxonomy" id="2499159"/>
    <lineage>
        <taxon>Bacteria</taxon>
        <taxon>Pseudomonadati</taxon>
        <taxon>Bdellovibrionota</taxon>
        <taxon>Oligoflexia</taxon>
        <taxon>Silvanigrellales</taxon>
        <taxon>Silvanigrellaceae</taxon>
        <taxon>Silvanigrella</taxon>
    </lineage>
</organism>
<gene>
    <name evidence="1" type="ORF">GCL60_16520</name>
</gene>
<dbReference type="Pfam" id="PF09950">
    <property type="entry name" value="Major_capside"/>
    <property type="match status" value="1"/>
</dbReference>
<sequence>MNDTIYVEEQLTNILPKTYEAKFPNLKAKEIFPVDYSDGDGVDIIEWISYDARGIAKILASYAAKDIPRVDISGKKNFTRVFTGGASFGYSVDDIRKSQKTGKSIDAKKASTALRANEELIEKISFNGDDKHGIVGILAHPNIPRFSTLKNAATKYLWKDKNPKEKLDDLYSMFNSMTKTTNELETPDSIALSPDIYNLLHETPYSDRDSTPIVETFKKAKPEIKNYYKVPYFAKAGANETDIVMMFKKDSEKISLKIPHETEFMPPQVDGLEQVVFTRLRIAGVVVFMPFSCLIGEGF</sequence>
<dbReference type="Gene3D" id="3.30.2400.30">
    <property type="match status" value="1"/>
</dbReference>
<proteinExistence type="predicted"/>
<dbReference type="OrthoDB" id="9811942at2"/>
<evidence type="ECO:0000313" key="1">
    <source>
        <dbReference type="EMBL" id="KAB8035833.1"/>
    </source>
</evidence>
<dbReference type="RefSeq" id="WP_153421858.1">
    <property type="nucleotide sequence ID" value="NZ_WFLM01000009.1"/>
</dbReference>
<comment type="caution">
    <text evidence="1">The sequence shown here is derived from an EMBL/GenBank/DDBJ whole genome shotgun (WGS) entry which is preliminary data.</text>
</comment>
<evidence type="ECO:0000313" key="2">
    <source>
        <dbReference type="Proteomes" id="UP000437748"/>
    </source>
</evidence>
<dbReference type="Proteomes" id="UP000437748">
    <property type="component" value="Unassembled WGS sequence"/>
</dbReference>
<keyword evidence="2" id="KW-1185">Reference proteome</keyword>
<accession>A0A6N6VMQ6</accession>
<dbReference type="EMBL" id="WFLM01000009">
    <property type="protein sequence ID" value="KAB8035833.1"/>
    <property type="molecule type" value="Genomic_DNA"/>
</dbReference>
<reference evidence="1 2" key="1">
    <citation type="submission" date="2019-10" db="EMBL/GenBank/DDBJ databases">
        <title>New species of Slilvanegrellaceae.</title>
        <authorList>
            <person name="Pitt A."/>
            <person name="Hahn M.W."/>
        </authorList>
    </citation>
    <scope>NUCLEOTIDE SEQUENCE [LARGE SCALE GENOMIC DNA]</scope>
    <source>
        <strain evidence="1 2">SP-Ram-0.45-NSY-1</strain>
    </source>
</reference>